<dbReference type="GO" id="GO:0006397">
    <property type="term" value="P:mRNA processing"/>
    <property type="evidence" value="ECO:0007669"/>
    <property type="project" value="UniProtKB-KW"/>
</dbReference>
<feature type="region of interest" description="Disordered" evidence="9">
    <location>
        <begin position="100"/>
        <end position="121"/>
    </location>
</feature>
<keyword evidence="4 7" id="KW-0547">Nucleotide-binding</keyword>
<comment type="function">
    <text evidence="7">Regulatory subunit of the poly(A)-nuclease (PAN) deadenylation complex, one of two cytoplasmic mRNA deadenylases involved in mRNA turnover. PAN specifically shortens poly(A) tails of RNA and the activity is stimulated by poly(A)-binding protein PAB1. PAN deadenylation is followed by rapid degradation of the shortened mRNA tails by the CCR4-NOT complex. Deadenylated mRNAs are then degraded by two alternative mechanisms, namely exosome-mediated 3'-5' exonucleolytic degradation, or deadenlyation-dependent mRNA decaping and subsequent 5'-3' exonucleolytic degradation by XRN1. May also be involved in post-transcriptional maturation of mRNA poly(A) tails. PAN3 acts as a positive regulator for PAN activity, recruiting the catalytic subunit PAN2 to mRNA via its interaction with RNA and with PAB1.</text>
</comment>
<dbReference type="HAMAP" id="MF_03181">
    <property type="entry name" value="PAN3"/>
    <property type="match status" value="1"/>
</dbReference>
<proteinExistence type="inferred from homology"/>
<feature type="binding site" evidence="7">
    <location>
        <begin position="397"/>
        <end position="398"/>
    </location>
    <ligand>
        <name>ATP</name>
        <dbReference type="ChEBI" id="CHEBI:30616"/>
    </ligand>
</feature>
<feature type="region of interest" description="Knob domain" evidence="7">
    <location>
        <begin position="536"/>
        <end position="630"/>
    </location>
</feature>
<feature type="zinc finger region" description="C3H1-type" evidence="8">
    <location>
        <begin position="33"/>
        <end position="62"/>
    </location>
</feature>
<dbReference type="GO" id="GO:0008270">
    <property type="term" value="F:zinc ion binding"/>
    <property type="evidence" value="ECO:0007669"/>
    <property type="project" value="UniProtKB-KW"/>
</dbReference>
<evidence type="ECO:0000256" key="1">
    <source>
        <dbReference type="ARBA" id="ARBA00004496"/>
    </source>
</evidence>
<dbReference type="AlphaFoldDB" id="A0A0C9W3S8"/>
<keyword evidence="8" id="KW-0862">Zinc</keyword>
<dbReference type="InterPro" id="IPR011009">
    <property type="entry name" value="Kinase-like_dom_sf"/>
</dbReference>
<dbReference type="PROSITE" id="PS50011">
    <property type="entry name" value="PROTEIN_KINASE_DOM"/>
    <property type="match status" value="1"/>
</dbReference>
<dbReference type="Proteomes" id="UP000053820">
    <property type="component" value="Unassembled WGS sequence"/>
</dbReference>
<dbReference type="FunFam" id="1.20.5.5160:FF:000002">
    <property type="entry name" value="PAN2-PAN3 deadenylation complex subunit PAN3"/>
    <property type="match status" value="1"/>
</dbReference>
<dbReference type="FunFam" id="1.10.287.3700:FF:000001">
    <property type="entry name" value="PAN2-PAN3 deadenylation complex subunit PAN3"/>
    <property type="match status" value="1"/>
</dbReference>
<keyword evidence="2 7" id="KW-0963">Cytoplasm</keyword>
<comment type="caution">
    <text evidence="7">Lacks conserved residue(s) required for the propagation of feature annotation.</text>
</comment>
<dbReference type="HOGENOM" id="CLU_016423_1_0_1"/>
<feature type="domain" description="Protein kinase" evidence="10">
    <location>
        <begin position="253"/>
        <end position="556"/>
    </location>
</feature>
<evidence type="ECO:0000256" key="9">
    <source>
        <dbReference type="SAM" id="MobiDB-lite"/>
    </source>
</evidence>
<accession>A0A0C9W3S8</accession>
<keyword evidence="3 7" id="KW-0507">mRNA processing</keyword>
<dbReference type="InterPro" id="IPR030844">
    <property type="entry name" value="PAN3"/>
</dbReference>
<feature type="domain" description="C3H1-type" evidence="11">
    <location>
        <begin position="33"/>
        <end position="62"/>
    </location>
</feature>
<dbReference type="Gene3D" id="1.10.510.10">
    <property type="entry name" value="Transferase(Phosphotransferase) domain 1"/>
    <property type="match status" value="1"/>
</dbReference>
<evidence type="ECO:0000256" key="5">
    <source>
        <dbReference type="ARBA" id="ARBA00022840"/>
    </source>
</evidence>
<evidence type="ECO:0000259" key="11">
    <source>
        <dbReference type="PROSITE" id="PS50103"/>
    </source>
</evidence>
<dbReference type="Gene3D" id="6.10.250.3160">
    <property type="match status" value="1"/>
</dbReference>
<evidence type="ECO:0000256" key="2">
    <source>
        <dbReference type="ARBA" id="ARBA00022490"/>
    </source>
</evidence>
<dbReference type="PANTHER" id="PTHR12272">
    <property type="entry name" value="DEADENYLATION COMPLEX SUBUNIT PAN3"/>
    <property type="match status" value="1"/>
</dbReference>
<dbReference type="InterPro" id="IPR000719">
    <property type="entry name" value="Prot_kinase_dom"/>
</dbReference>
<keyword evidence="8" id="KW-0863">Zinc-finger</keyword>
<evidence type="ECO:0000259" key="10">
    <source>
        <dbReference type="PROSITE" id="PS50011"/>
    </source>
</evidence>
<feature type="coiled-coil region" evidence="7">
    <location>
        <begin position="497"/>
        <end position="535"/>
    </location>
</feature>
<organism evidence="12 13">
    <name type="scientific">Hydnomerulius pinastri MD-312</name>
    <dbReference type="NCBI Taxonomy" id="994086"/>
    <lineage>
        <taxon>Eukaryota</taxon>
        <taxon>Fungi</taxon>
        <taxon>Dikarya</taxon>
        <taxon>Basidiomycota</taxon>
        <taxon>Agaricomycotina</taxon>
        <taxon>Agaricomycetes</taxon>
        <taxon>Agaricomycetidae</taxon>
        <taxon>Boletales</taxon>
        <taxon>Boletales incertae sedis</taxon>
        <taxon>Leucogyrophana</taxon>
    </lineage>
</organism>
<keyword evidence="6 7" id="KW-0175">Coiled coil</keyword>
<dbReference type="Gene3D" id="1.10.287.3700">
    <property type="match status" value="1"/>
</dbReference>
<sequence length="630" mass="71142">MAYFSRPQSSNSAVRIVNPAEQDDIAKPQAKRDSPQRQCRNILIYGSCRFQDKGCIYYHPPSDNSTNVARPESPAPASLTAQAVNAPVFVPKTSLNTFTATSPTPSHSFSPSPSPVPYYQSHEEYDPYAQQQSTNGHGQMLDEQDGANQYQQADPHHLTYLSDHMAQAEYDDTVNSLGSFYSSAQPSFVRQSLNYHLYTHPIPETFTPSHFISDTIREELTKRCEAIHSTPLAPYNVPDELQGYHTLVPLEPTPSDRRKFFSWFSTMYRATNANDGVAYALRRVENFRLMHQAAFGAIESWSRIQHPNIVRVREAFTTRAFNDNSLVVSYDYHPNSQTLFELYLRANQQSYQQGSRMAGSLNTVIPEATLWSYIIQIANAIRATHEAGLAVRMVDPTKILLTGKNRLRISSCGIVDVLLYDTRQDIAIVQQEDLVMFGRLVFALCCGNLAAMNTLPKALDTMGRIYSADVKTLALYLISKPGPHKNIAQVIDMIGKGRLLKEMDEVQISTDRLESELMSELENGRLVRLLCKFGFINERPEFAREPRWSETGDRYIIKLFRDYVFHQVDENGNPVVNLSHVLACLNKLDSGTDERIMLVSRDEQSCLVVSYKEVKSCIDAAFSDLSRASR</sequence>
<feature type="binding site" evidence="7">
    <location>
        <begin position="331"/>
        <end position="338"/>
    </location>
    <ligand>
        <name>ATP</name>
        <dbReference type="ChEBI" id="CHEBI:30616"/>
    </ligand>
</feature>
<gene>
    <name evidence="7" type="primary">PAN3</name>
    <name evidence="12" type="ORF">HYDPIDRAFT_116635</name>
</gene>
<evidence type="ECO:0000256" key="6">
    <source>
        <dbReference type="ARBA" id="ARBA00023054"/>
    </source>
</evidence>
<feature type="binding site" evidence="7">
    <location>
        <position position="282"/>
    </location>
    <ligand>
        <name>ATP</name>
        <dbReference type="ChEBI" id="CHEBI:30616"/>
    </ligand>
</feature>
<dbReference type="GO" id="GO:0000932">
    <property type="term" value="C:P-body"/>
    <property type="evidence" value="ECO:0007669"/>
    <property type="project" value="TreeGrafter"/>
</dbReference>
<evidence type="ECO:0000256" key="3">
    <source>
        <dbReference type="ARBA" id="ARBA00022664"/>
    </source>
</evidence>
<evidence type="ECO:0000256" key="4">
    <source>
        <dbReference type="ARBA" id="ARBA00022741"/>
    </source>
</evidence>
<dbReference type="PANTHER" id="PTHR12272:SF11">
    <property type="entry name" value="PAN2-PAN3 DEADENYLATION COMPLEX SUBUNIT PAN3"/>
    <property type="match status" value="1"/>
</dbReference>
<dbReference type="GO" id="GO:0008143">
    <property type="term" value="F:poly(A) binding"/>
    <property type="evidence" value="ECO:0007669"/>
    <property type="project" value="TreeGrafter"/>
</dbReference>
<comment type="domain">
    <text evidence="7">The pseudokinase domain, the coiled-coil (CC), and C-terminal knob domain (CK) form a structural unit (PKC) that forms an extensive high-affinity interaction surface for PAN2.</text>
</comment>
<comment type="domain">
    <text evidence="7">The N-terminal zinc finger binds to poly(A) RNA.</text>
</comment>
<evidence type="ECO:0000313" key="13">
    <source>
        <dbReference type="Proteomes" id="UP000053820"/>
    </source>
</evidence>
<dbReference type="SUPFAM" id="SSF56112">
    <property type="entry name" value="Protein kinase-like (PK-like)"/>
    <property type="match status" value="1"/>
</dbReference>
<dbReference type="EMBL" id="KN839867">
    <property type="protein sequence ID" value="KIJ60938.1"/>
    <property type="molecule type" value="Genomic_DNA"/>
</dbReference>
<name>A0A0C9W3S8_9AGAM</name>
<protein>
    <recommendedName>
        <fullName evidence="7">PAN2-PAN3 deadenylation complex subunit PAN3</fullName>
    </recommendedName>
    <alternativeName>
        <fullName evidence="7">PAB1P-dependent poly(A)-specific ribonuclease</fullName>
    </alternativeName>
    <alternativeName>
        <fullName evidence="7">Poly(A)-nuclease deadenylation complex subunit 3</fullName>
        <shortName evidence="7">PAN deadenylation complex subunit 3</shortName>
    </alternativeName>
</protein>
<comment type="subunit">
    <text evidence="7">Homodimer. Forms a heterotrimer with a catalytic subunit PAN2 to form the poly(A)-nuclease (PAN) deadenylation complex. Interacts (via PAM-2 motif) with poly(A)-binding protein PAB1 (via PABC domain), conferring substrate specificity of the enzyme complex.</text>
</comment>
<dbReference type="Pfam" id="PF18101">
    <property type="entry name" value="Pan3_CK"/>
    <property type="match status" value="1"/>
</dbReference>
<dbReference type="InterPro" id="IPR000571">
    <property type="entry name" value="Znf_CCCH"/>
</dbReference>
<dbReference type="OrthoDB" id="204958at2759"/>
<comment type="similarity">
    <text evidence="7">Belongs to the protein kinase superfamily. PAN3 family.</text>
</comment>
<dbReference type="Gene3D" id="1.20.5.5160">
    <property type="match status" value="1"/>
</dbReference>
<dbReference type="GO" id="GO:0005524">
    <property type="term" value="F:ATP binding"/>
    <property type="evidence" value="ECO:0007669"/>
    <property type="project" value="UniProtKB-UniRule"/>
</dbReference>
<comment type="subcellular location">
    <subcellularLocation>
        <location evidence="1 7">Cytoplasm</location>
    </subcellularLocation>
</comment>
<keyword evidence="8" id="KW-0479">Metal-binding</keyword>
<comment type="domain">
    <text evidence="7">Contains a pseudokinase domain. The protein kinase domain is predicted to be catalytically inactive because some of the residues important for catalytic activity are substituted and it lacks the equivalent of the binding site for a peptide substrate. However, it has retained an ATP-binding site and ATP-binding is required for mRNA degradation, stimulating the activity of the PAN2 nuclease in vitro. The nucleotide-binding site is juxtaposed to the RNase active site of PAN2 in the complex and may actually bind nucleosides of a poly(A) RNA rather than ATP, feeding the poly(A)-tail to the active site of the deadenylase and thus increasing the efficiency with which this distributive enzyme degrades oligo(A) RNAs.</text>
</comment>
<evidence type="ECO:0000313" key="12">
    <source>
        <dbReference type="EMBL" id="KIJ60938.1"/>
    </source>
</evidence>
<keyword evidence="13" id="KW-1185">Reference proteome</keyword>
<keyword evidence="5 7" id="KW-0067">ATP-binding</keyword>
<dbReference type="Pfam" id="PF25586">
    <property type="entry name" value="zf-CCCH_PAN3"/>
    <property type="match status" value="1"/>
</dbReference>
<evidence type="ECO:0000256" key="8">
    <source>
        <dbReference type="PROSITE-ProRule" id="PRU00723"/>
    </source>
</evidence>
<dbReference type="GO" id="GO:0000289">
    <property type="term" value="P:nuclear-transcribed mRNA poly(A) tail shortening"/>
    <property type="evidence" value="ECO:0007669"/>
    <property type="project" value="UniProtKB-UniRule"/>
</dbReference>
<feature type="compositionally biased region" description="Low complexity" evidence="9">
    <location>
        <begin position="100"/>
        <end position="111"/>
    </location>
</feature>
<evidence type="ECO:0000256" key="7">
    <source>
        <dbReference type="HAMAP-Rule" id="MF_03181"/>
    </source>
</evidence>
<dbReference type="GO" id="GO:0004672">
    <property type="term" value="F:protein kinase activity"/>
    <property type="evidence" value="ECO:0007669"/>
    <property type="project" value="InterPro"/>
</dbReference>
<dbReference type="InterPro" id="IPR041332">
    <property type="entry name" value="Pan3_CK"/>
</dbReference>
<dbReference type="GO" id="GO:0031251">
    <property type="term" value="C:PAN complex"/>
    <property type="evidence" value="ECO:0007669"/>
    <property type="project" value="UniProtKB-UniRule"/>
</dbReference>
<reference evidence="12 13" key="1">
    <citation type="submission" date="2014-04" db="EMBL/GenBank/DDBJ databases">
        <title>Evolutionary Origins and Diversification of the Mycorrhizal Mutualists.</title>
        <authorList>
            <consortium name="DOE Joint Genome Institute"/>
            <consortium name="Mycorrhizal Genomics Consortium"/>
            <person name="Kohler A."/>
            <person name="Kuo A."/>
            <person name="Nagy L.G."/>
            <person name="Floudas D."/>
            <person name="Copeland A."/>
            <person name="Barry K.W."/>
            <person name="Cichocki N."/>
            <person name="Veneault-Fourrey C."/>
            <person name="LaButti K."/>
            <person name="Lindquist E.A."/>
            <person name="Lipzen A."/>
            <person name="Lundell T."/>
            <person name="Morin E."/>
            <person name="Murat C."/>
            <person name="Riley R."/>
            <person name="Ohm R."/>
            <person name="Sun H."/>
            <person name="Tunlid A."/>
            <person name="Henrissat B."/>
            <person name="Grigoriev I.V."/>
            <person name="Hibbett D.S."/>
            <person name="Martin F."/>
        </authorList>
    </citation>
    <scope>NUCLEOTIDE SEQUENCE [LARGE SCALE GENOMIC DNA]</scope>
    <source>
        <strain evidence="12 13">MD-312</strain>
    </source>
</reference>
<dbReference type="PROSITE" id="PS50103">
    <property type="entry name" value="ZF_C3H1"/>
    <property type="match status" value="1"/>
</dbReference>